<dbReference type="GO" id="GO:0007507">
    <property type="term" value="P:heart development"/>
    <property type="evidence" value="ECO:0007669"/>
    <property type="project" value="TreeGrafter"/>
</dbReference>
<evidence type="ECO:0000313" key="28">
    <source>
        <dbReference type="Proteomes" id="UP000472263"/>
    </source>
</evidence>
<keyword evidence="17" id="KW-0675">Receptor</keyword>
<dbReference type="PROSITE" id="PS50011">
    <property type="entry name" value="PROTEIN_KINASE_DOM"/>
    <property type="match status" value="1"/>
</dbReference>
<keyword evidence="6" id="KW-0723">Serine/threonine-protein kinase</keyword>
<evidence type="ECO:0000256" key="9">
    <source>
        <dbReference type="ARBA" id="ARBA00022723"/>
    </source>
</evidence>
<dbReference type="GO" id="GO:0046872">
    <property type="term" value="F:metal ion binding"/>
    <property type="evidence" value="ECO:0007669"/>
    <property type="project" value="UniProtKB-KW"/>
</dbReference>
<dbReference type="InterPro" id="IPR001245">
    <property type="entry name" value="Ser-Thr/Tyr_kinase_cat_dom"/>
</dbReference>
<dbReference type="CDD" id="cd23534">
    <property type="entry name" value="TFP_LU_ECD_ALK1"/>
    <property type="match status" value="1"/>
</dbReference>
<keyword evidence="11 22" id="KW-0547">Nucleotide-binding</keyword>
<evidence type="ECO:0000256" key="14">
    <source>
        <dbReference type="ARBA" id="ARBA00022842"/>
    </source>
</evidence>
<evidence type="ECO:0000256" key="11">
    <source>
        <dbReference type="ARBA" id="ARBA00022741"/>
    </source>
</evidence>
<comment type="cofactor">
    <cofactor evidence="1">
        <name>Mn(2+)</name>
        <dbReference type="ChEBI" id="CHEBI:29035"/>
    </cofactor>
</comment>
<evidence type="ECO:0000256" key="2">
    <source>
        <dbReference type="ARBA" id="ARBA00001946"/>
    </source>
</evidence>
<feature type="domain" description="GS" evidence="26">
    <location>
        <begin position="171"/>
        <end position="200"/>
    </location>
</feature>
<dbReference type="PANTHER" id="PTHR23255:SF66">
    <property type="entry name" value="SERINE_THREONINE-PROTEIN KINASE RECEPTOR R3"/>
    <property type="match status" value="1"/>
</dbReference>
<evidence type="ECO:0000256" key="24">
    <source>
        <dbReference type="SAM" id="SignalP"/>
    </source>
</evidence>
<dbReference type="GO" id="GO:0048264">
    <property type="term" value="P:determination of ventral identity"/>
    <property type="evidence" value="ECO:0007669"/>
    <property type="project" value="Ensembl"/>
</dbReference>
<keyword evidence="18" id="KW-0325">Glycoprotein</keyword>
<comment type="cofactor">
    <cofactor evidence="2">
        <name>Mg(2+)</name>
        <dbReference type="ChEBI" id="CHEBI:18420"/>
    </cofactor>
</comment>
<keyword evidence="9" id="KW-0479">Metal-binding</keyword>
<dbReference type="GO" id="GO:0048844">
    <property type="term" value="P:artery morphogenesis"/>
    <property type="evidence" value="ECO:0007669"/>
    <property type="project" value="Ensembl"/>
</dbReference>
<evidence type="ECO:0000256" key="10">
    <source>
        <dbReference type="ARBA" id="ARBA00022729"/>
    </source>
</evidence>
<accession>A0A667WJG5</accession>
<dbReference type="Proteomes" id="UP000472263">
    <property type="component" value="Chromosome 7"/>
</dbReference>
<reference evidence="27" key="3">
    <citation type="submission" date="2025-09" db="UniProtKB">
        <authorList>
            <consortium name="Ensembl"/>
        </authorList>
    </citation>
    <scope>IDENTIFICATION</scope>
</reference>
<dbReference type="SMART" id="SM00467">
    <property type="entry name" value="GS"/>
    <property type="match status" value="1"/>
</dbReference>
<feature type="signal peptide" evidence="24">
    <location>
        <begin position="1"/>
        <end position="23"/>
    </location>
</feature>
<dbReference type="GO" id="GO:0005524">
    <property type="term" value="F:ATP binding"/>
    <property type="evidence" value="ECO:0007669"/>
    <property type="project" value="UniProtKB-UniRule"/>
</dbReference>
<dbReference type="Pfam" id="PF07714">
    <property type="entry name" value="PK_Tyr_Ser-Thr"/>
    <property type="match status" value="1"/>
</dbReference>
<evidence type="ECO:0000256" key="8">
    <source>
        <dbReference type="ARBA" id="ARBA00022692"/>
    </source>
</evidence>
<reference evidence="27" key="2">
    <citation type="submission" date="2025-08" db="UniProtKB">
        <authorList>
            <consortium name="Ensembl"/>
        </authorList>
    </citation>
    <scope>IDENTIFICATION</scope>
</reference>
<comment type="catalytic activity">
    <reaction evidence="21">
        <text>L-threonyl-[receptor-protein] + ATP = O-phospho-L-threonyl-[receptor-protein] + ADP + H(+)</text>
        <dbReference type="Rhea" id="RHEA:44880"/>
        <dbReference type="Rhea" id="RHEA-COMP:11024"/>
        <dbReference type="Rhea" id="RHEA-COMP:11025"/>
        <dbReference type="ChEBI" id="CHEBI:15378"/>
        <dbReference type="ChEBI" id="CHEBI:30013"/>
        <dbReference type="ChEBI" id="CHEBI:30616"/>
        <dbReference type="ChEBI" id="CHEBI:61977"/>
        <dbReference type="ChEBI" id="CHEBI:456216"/>
        <dbReference type="EC" id="2.7.11.30"/>
    </reaction>
</comment>
<feature type="binding site" evidence="22">
    <location>
        <position position="228"/>
    </location>
    <ligand>
        <name>ATP</name>
        <dbReference type="ChEBI" id="CHEBI:30616"/>
    </ligand>
</feature>
<evidence type="ECO:0000256" key="6">
    <source>
        <dbReference type="ARBA" id="ARBA00022527"/>
    </source>
</evidence>
<dbReference type="InterPro" id="IPR008271">
    <property type="entry name" value="Ser/Thr_kinase_AS"/>
</dbReference>
<dbReference type="GO" id="GO:0097746">
    <property type="term" value="P:blood vessel diameter maintenance"/>
    <property type="evidence" value="ECO:0007669"/>
    <property type="project" value="Ensembl"/>
</dbReference>
<keyword evidence="15 23" id="KW-1133">Transmembrane helix</keyword>
<feature type="chain" id="PRO_5025465969" description="receptor protein serine/threonine kinase" evidence="24">
    <location>
        <begin position="24"/>
        <end position="506"/>
    </location>
</feature>
<keyword evidence="8 23" id="KW-0812">Transmembrane</keyword>
<evidence type="ECO:0000256" key="4">
    <source>
        <dbReference type="ARBA" id="ARBA00009605"/>
    </source>
</evidence>
<dbReference type="InParanoid" id="A0A667WJG5"/>
<keyword evidence="13 22" id="KW-0067">ATP-binding</keyword>
<evidence type="ECO:0000256" key="21">
    <source>
        <dbReference type="ARBA" id="ARBA00048773"/>
    </source>
</evidence>
<dbReference type="InterPro" id="IPR003605">
    <property type="entry name" value="GS_dom"/>
</dbReference>
<evidence type="ECO:0000256" key="3">
    <source>
        <dbReference type="ARBA" id="ARBA00004479"/>
    </source>
</evidence>
<evidence type="ECO:0000256" key="12">
    <source>
        <dbReference type="ARBA" id="ARBA00022777"/>
    </source>
</evidence>
<dbReference type="GeneTree" id="ENSGT00940000166145"/>
<keyword evidence="10 24" id="KW-0732">Signal</keyword>
<dbReference type="EC" id="2.7.11.30" evidence="5"/>
<protein>
    <recommendedName>
        <fullName evidence="5">receptor protein serine/threonine kinase</fullName>
        <ecNumber evidence="5">2.7.11.30</ecNumber>
    </recommendedName>
</protein>
<keyword evidence="19" id="KW-0464">Manganese</keyword>
<evidence type="ECO:0000256" key="19">
    <source>
        <dbReference type="ARBA" id="ARBA00023211"/>
    </source>
</evidence>
<keyword evidence="12" id="KW-0418">Kinase</keyword>
<dbReference type="Gene3D" id="2.10.60.10">
    <property type="entry name" value="CD59"/>
    <property type="match status" value="1"/>
</dbReference>
<keyword evidence="14" id="KW-0460">Magnesium</keyword>
<organism evidence="27 28">
    <name type="scientific">Myripristis murdjan</name>
    <name type="common">pinecone soldierfish</name>
    <dbReference type="NCBI Taxonomy" id="586833"/>
    <lineage>
        <taxon>Eukaryota</taxon>
        <taxon>Metazoa</taxon>
        <taxon>Chordata</taxon>
        <taxon>Craniata</taxon>
        <taxon>Vertebrata</taxon>
        <taxon>Euteleostomi</taxon>
        <taxon>Actinopterygii</taxon>
        <taxon>Neopterygii</taxon>
        <taxon>Teleostei</taxon>
        <taxon>Neoteleostei</taxon>
        <taxon>Acanthomorphata</taxon>
        <taxon>Holocentriformes</taxon>
        <taxon>Holocentridae</taxon>
        <taxon>Myripristis</taxon>
    </lineage>
</organism>
<evidence type="ECO:0000256" key="1">
    <source>
        <dbReference type="ARBA" id="ARBA00001936"/>
    </source>
</evidence>
<comment type="subcellular location">
    <subcellularLocation>
        <location evidence="3">Membrane</location>
        <topology evidence="3">Single-pass type I membrane protein</topology>
    </subcellularLocation>
</comment>
<keyword evidence="7" id="KW-0808">Transferase</keyword>
<dbReference type="SUPFAM" id="SSF56112">
    <property type="entry name" value="Protein kinase-like (PK-like)"/>
    <property type="match status" value="1"/>
</dbReference>
<dbReference type="GO" id="GO:0004675">
    <property type="term" value="F:transmembrane receptor protein serine/threonine kinase activity"/>
    <property type="evidence" value="ECO:0007669"/>
    <property type="project" value="UniProtKB-EC"/>
</dbReference>
<dbReference type="PROSITE" id="PS00107">
    <property type="entry name" value="PROTEIN_KINASE_ATP"/>
    <property type="match status" value="1"/>
</dbReference>
<keyword evidence="28" id="KW-1185">Reference proteome</keyword>
<evidence type="ECO:0000256" key="22">
    <source>
        <dbReference type="PROSITE-ProRule" id="PRU10141"/>
    </source>
</evidence>
<name>A0A667WJG5_9TELE</name>
<dbReference type="PANTHER" id="PTHR23255">
    <property type="entry name" value="TRANSFORMING GROWTH FACTOR-BETA RECEPTOR TYPE I AND II"/>
    <property type="match status" value="1"/>
</dbReference>
<sequence length="506" mass="56960">MGDSALLRVLLGGVFLWISTVHADCLSLPSSPDDGKLLCVCENEKGTCVNGTCRGDICFFVNVQGREERGCFSNKNRMENCHTSFDGVFVQCCLENWCNAFTTAPPPTGDPEKTNNSMLLWIAVPLVLLLIVATGGCGVLLWLRSRRTHCRLGNAEDPDVTMPKVPSGDDPTYGDIFDEFCTSGSGTGLPYLVQRTMARQISLVECVGKGRYGEVWRGTWMGESVAVKIFSSRDEQSWFRETEIYNTVQLRHDNILGFIASDMTSKNSSTQLWLITHFHELGSLYDFLQYSSLDPESCLKMCLSVACGLVHLHTEILSSQGKPAIAHRDLKSRNILVKRNGQCCIADLGLAVIHSQSSDYLDVGNNPRVGTKRYMAPEVLDESIRMDIFESYKQTDIWALGLVFWEITRRTIINGIVEEYRPPFYDLVPSDPSFEEMKKVVCVDQQRPSLHNRLHSHPILSTIVKIMKECWFQSPSARLTALRVRKTLSKLDHDSDYSIEKLKRDF</sequence>
<evidence type="ECO:0000256" key="20">
    <source>
        <dbReference type="ARBA" id="ARBA00047681"/>
    </source>
</evidence>
<evidence type="ECO:0000256" key="5">
    <source>
        <dbReference type="ARBA" id="ARBA00012401"/>
    </source>
</evidence>
<dbReference type="GO" id="GO:0070724">
    <property type="term" value="C:BMP receptor complex"/>
    <property type="evidence" value="ECO:0007669"/>
    <property type="project" value="TreeGrafter"/>
</dbReference>
<evidence type="ECO:0000256" key="13">
    <source>
        <dbReference type="ARBA" id="ARBA00022840"/>
    </source>
</evidence>
<feature type="transmembrane region" description="Helical" evidence="23">
    <location>
        <begin position="118"/>
        <end position="143"/>
    </location>
</feature>
<dbReference type="InterPro" id="IPR000333">
    <property type="entry name" value="TGFB_receptor"/>
</dbReference>
<evidence type="ECO:0000256" key="18">
    <source>
        <dbReference type="ARBA" id="ARBA00023180"/>
    </source>
</evidence>
<feature type="domain" description="Protein kinase" evidence="25">
    <location>
        <begin position="201"/>
        <end position="491"/>
    </location>
</feature>
<dbReference type="GO" id="GO:0001525">
    <property type="term" value="P:angiogenesis"/>
    <property type="evidence" value="ECO:0007669"/>
    <property type="project" value="TreeGrafter"/>
</dbReference>
<dbReference type="GO" id="GO:0043534">
    <property type="term" value="P:blood vessel endothelial cell migration"/>
    <property type="evidence" value="ECO:0007669"/>
    <property type="project" value="Ensembl"/>
</dbReference>
<gene>
    <name evidence="27" type="primary">acvrl1</name>
</gene>
<dbReference type="Gene3D" id="3.30.200.20">
    <property type="entry name" value="Phosphorylase Kinase, domain 1"/>
    <property type="match status" value="1"/>
</dbReference>
<dbReference type="FunFam" id="3.30.200.20:FF:000064">
    <property type="entry name" value="Receptor protein serine/threonine kinase"/>
    <property type="match status" value="1"/>
</dbReference>
<comment type="similarity">
    <text evidence="4">Belongs to the protein kinase superfamily. TKL Ser/Thr protein kinase family. TGFB receptor subfamily.</text>
</comment>
<evidence type="ECO:0000313" key="27">
    <source>
        <dbReference type="Ensembl" id="ENSMMDP00005001642.1"/>
    </source>
</evidence>
<evidence type="ECO:0000256" key="16">
    <source>
        <dbReference type="ARBA" id="ARBA00023136"/>
    </source>
</evidence>
<evidence type="ECO:0000256" key="23">
    <source>
        <dbReference type="SAM" id="Phobius"/>
    </source>
</evidence>
<evidence type="ECO:0000259" key="25">
    <source>
        <dbReference type="PROSITE" id="PS50011"/>
    </source>
</evidence>
<dbReference type="PROSITE" id="PS51256">
    <property type="entry name" value="GS"/>
    <property type="match status" value="1"/>
</dbReference>
<proteinExistence type="inferred from homology"/>
<dbReference type="InterPro" id="IPR017441">
    <property type="entry name" value="Protein_kinase_ATP_BS"/>
</dbReference>
<keyword evidence="16 23" id="KW-0472">Membrane</keyword>
<evidence type="ECO:0000259" key="26">
    <source>
        <dbReference type="PROSITE" id="PS51256"/>
    </source>
</evidence>
<evidence type="ECO:0000256" key="7">
    <source>
        <dbReference type="ARBA" id="ARBA00022679"/>
    </source>
</evidence>
<evidence type="ECO:0000256" key="17">
    <source>
        <dbReference type="ARBA" id="ARBA00023170"/>
    </source>
</evidence>
<dbReference type="GO" id="GO:0007179">
    <property type="term" value="P:transforming growth factor beta receptor signaling pathway"/>
    <property type="evidence" value="ECO:0007669"/>
    <property type="project" value="TreeGrafter"/>
</dbReference>
<dbReference type="InterPro" id="IPR000719">
    <property type="entry name" value="Prot_kinase_dom"/>
</dbReference>
<dbReference type="Ensembl" id="ENSMMDT00005001676.1">
    <property type="protein sequence ID" value="ENSMMDP00005001642.1"/>
    <property type="gene ID" value="ENSMMDG00005000908.1"/>
</dbReference>
<dbReference type="Gene3D" id="1.10.510.10">
    <property type="entry name" value="Transferase(Phosphotransferase) domain 1"/>
    <property type="match status" value="1"/>
</dbReference>
<comment type="catalytic activity">
    <reaction evidence="20">
        <text>L-seryl-[receptor-protein] + ATP = O-phospho-L-seryl-[receptor-protein] + ADP + H(+)</text>
        <dbReference type="Rhea" id="RHEA:18673"/>
        <dbReference type="Rhea" id="RHEA-COMP:11022"/>
        <dbReference type="Rhea" id="RHEA-COMP:11023"/>
        <dbReference type="ChEBI" id="CHEBI:15378"/>
        <dbReference type="ChEBI" id="CHEBI:29999"/>
        <dbReference type="ChEBI" id="CHEBI:30616"/>
        <dbReference type="ChEBI" id="CHEBI:83421"/>
        <dbReference type="ChEBI" id="CHEBI:456216"/>
        <dbReference type="EC" id="2.7.11.30"/>
    </reaction>
</comment>
<dbReference type="OrthoDB" id="69842at2759"/>
<dbReference type="InterPro" id="IPR045860">
    <property type="entry name" value="Snake_toxin-like_sf"/>
</dbReference>
<dbReference type="AlphaFoldDB" id="A0A667WJG5"/>
<evidence type="ECO:0000256" key="15">
    <source>
        <dbReference type="ARBA" id="ARBA00022989"/>
    </source>
</evidence>
<dbReference type="SMART" id="SM00220">
    <property type="entry name" value="S_TKc"/>
    <property type="match status" value="1"/>
</dbReference>
<dbReference type="FunFam" id="1.10.510.10:FF:000018">
    <property type="entry name" value="Receptor protein serine/threonine kinase"/>
    <property type="match status" value="1"/>
</dbReference>
<dbReference type="InterPro" id="IPR011009">
    <property type="entry name" value="Kinase-like_dom_sf"/>
</dbReference>
<reference evidence="27" key="1">
    <citation type="submission" date="2019-06" db="EMBL/GenBank/DDBJ databases">
        <authorList>
            <consortium name="Wellcome Sanger Institute Data Sharing"/>
        </authorList>
    </citation>
    <scope>NUCLEOTIDE SEQUENCE [LARGE SCALE GENOMIC DNA]</scope>
</reference>
<dbReference type="PROSITE" id="PS00108">
    <property type="entry name" value="PROTEIN_KINASE_ST"/>
    <property type="match status" value="1"/>
</dbReference>
<dbReference type="GO" id="GO:0034405">
    <property type="term" value="P:response to fluid shear stress"/>
    <property type="evidence" value="ECO:0007669"/>
    <property type="project" value="Ensembl"/>
</dbReference>
<dbReference type="Pfam" id="PF08515">
    <property type="entry name" value="TGF_beta_GS"/>
    <property type="match status" value="1"/>
</dbReference>